<dbReference type="Proteomes" id="UP000291917">
    <property type="component" value="Unassembled WGS sequence"/>
</dbReference>
<dbReference type="EMBL" id="VVZX01000026">
    <property type="protein sequence ID" value="KAA5270866.1"/>
    <property type="molecule type" value="Genomic_DNA"/>
</dbReference>
<dbReference type="EMBL" id="UFSX01000002">
    <property type="protein sequence ID" value="SUV43118.1"/>
    <property type="molecule type" value="Genomic_DNA"/>
</dbReference>
<feature type="signal peptide" evidence="1">
    <location>
        <begin position="1"/>
        <end position="20"/>
    </location>
</feature>
<dbReference type="OrthoDB" id="9816120at2"/>
<feature type="chain" id="PRO_5044586773" evidence="1">
    <location>
        <begin position="21"/>
        <end position="684"/>
    </location>
</feature>
<evidence type="ECO:0000313" key="4">
    <source>
        <dbReference type="EMBL" id="SUV43118.1"/>
    </source>
</evidence>
<dbReference type="AlphaFoldDB" id="A0A380Z7W7"/>
<evidence type="ECO:0000313" key="5">
    <source>
        <dbReference type="Proteomes" id="UP000254424"/>
    </source>
</evidence>
<gene>
    <name evidence="3" type="ORF">EAJ03_15610</name>
    <name evidence="2" type="ORF">F2Z23_15800</name>
    <name evidence="4" type="ORF">NCTC11155_02508</name>
</gene>
<reference evidence="2 7" key="2">
    <citation type="journal article" date="2019" name="Nat. Med.">
        <title>A library of human gut bacterial isolates paired with longitudinal multiomics data enables mechanistic microbiome research.</title>
        <authorList>
            <person name="Poyet M."/>
            <person name="Groussin M."/>
            <person name="Gibbons S.M."/>
            <person name="Avila-Pacheco J."/>
            <person name="Jiang X."/>
            <person name="Kearney S.M."/>
            <person name="Perrotta A.R."/>
            <person name="Berdy B."/>
            <person name="Zhao S."/>
            <person name="Lieberman T.D."/>
            <person name="Swanson P.K."/>
            <person name="Smith M."/>
            <person name="Roesemann S."/>
            <person name="Alexander J.E."/>
            <person name="Rich S.A."/>
            <person name="Livny J."/>
            <person name="Vlamakis H."/>
            <person name="Clish C."/>
            <person name="Bullock K."/>
            <person name="Deik A."/>
            <person name="Scott J."/>
            <person name="Pierce K.A."/>
            <person name="Xavier R.J."/>
            <person name="Alm E.J."/>
        </authorList>
    </citation>
    <scope>NUCLEOTIDE SEQUENCE [LARGE SCALE GENOMIC DNA]</scope>
    <source>
        <strain evidence="2 7">BIOML-A1</strain>
    </source>
</reference>
<proteinExistence type="predicted"/>
<name>A0A380Z7W7_9BACE</name>
<keyword evidence="7" id="KW-1185">Reference proteome</keyword>
<dbReference type="Gene3D" id="2.130.10.130">
    <property type="entry name" value="Integrin alpha, N-terminal"/>
    <property type="match status" value="1"/>
</dbReference>
<evidence type="ECO:0000256" key="1">
    <source>
        <dbReference type="SAM" id="SignalP"/>
    </source>
</evidence>
<evidence type="ECO:0000313" key="7">
    <source>
        <dbReference type="Proteomes" id="UP000335496"/>
    </source>
</evidence>
<evidence type="ECO:0000313" key="6">
    <source>
        <dbReference type="Proteomes" id="UP000291917"/>
    </source>
</evidence>
<dbReference type="RefSeq" id="WP_004291672.1">
    <property type="nucleotide sequence ID" value="NZ_CABKNQ010000017.1"/>
</dbReference>
<organism evidence="4 5">
    <name type="scientific">Bacteroides eggerthii</name>
    <dbReference type="NCBI Taxonomy" id="28111"/>
    <lineage>
        <taxon>Bacteria</taxon>
        <taxon>Pseudomonadati</taxon>
        <taxon>Bacteroidota</taxon>
        <taxon>Bacteroidia</taxon>
        <taxon>Bacteroidales</taxon>
        <taxon>Bacteroidaceae</taxon>
        <taxon>Bacteroides</taxon>
    </lineage>
</organism>
<dbReference type="GeneID" id="93069264"/>
<evidence type="ECO:0000313" key="2">
    <source>
        <dbReference type="EMBL" id="KAA5270866.1"/>
    </source>
</evidence>
<dbReference type="SUPFAM" id="SSF69318">
    <property type="entry name" value="Integrin alpha N-terminal domain"/>
    <property type="match status" value="1"/>
</dbReference>
<sequence>MKTFFLSIIFFLSFSFLGIAQNDQDLIPLKSMAPDGIGPLSLPHLRHMVLGSAFVYNGDCPDLFIAGTGKTTELYLYKWLRNTENGVPIFDKPHKIASPFKLKGTIFQTDDHNVHALWLKKDSVIHTVFNLKKQSFDRIGGIELPELASLPQSIAARINKDQSVDLFLELVGHSIPAKYANQNPSSKEWRPYDEAGVSTTPLHYTYLCNIRYPRLLSGTPSVKQMVTHSRKETRWGMMNIAMVTLRKNDMQELICGSRLGNFTYYSRPELSQDTLSPRHYVVGSDNILLQHPSISASVCSYVDVKSGTTNIIAGGEGAVYFYKYSGEFTLDGHPVFSQPSPVLQVDADLYCGTLPVPSVIDWDGDGIEDIIVGNSDGHVLFFKNIGNNNNPRFIPKGRVQADGKDIHIQAGYSGSVQGTPESRWGYLSPTVVDWTGDGLPDIIMGDITGKYTLYVNKGTRTEPKLDAPQPFFCEGLELHGMWRSRAAVAKFGNRMALAIVDDNDLFHLYWKIDNFHLEDGGELKLENGSSILTSAEPAGGTGRCKLNFFDYDGDRLLDLIIGTGRRSAIPNMETGYPLPILGKKTMGTPLFMKNVGSSSYPVFAHPSPFKHPVTGLVQPGGSHESGAVGTKLGGGTQRNLLVGNEVGRLYLLKGEHLELMTADEVKKYRNKPNPFPGFPHPGEK</sequence>
<dbReference type="Proteomes" id="UP000335496">
    <property type="component" value="Unassembled WGS sequence"/>
</dbReference>
<evidence type="ECO:0000313" key="3">
    <source>
        <dbReference type="EMBL" id="RYT70322.1"/>
    </source>
</evidence>
<dbReference type="Proteomes" id="UP000254424">
    <property type="component" value="Unassembled WGS sequence"/>
</dbReference>
<accession>A0A380Z7W7</accession>
<dbReference type="InterPro" id="IPR028994">
    <property type="entry name" value="Integrin_alpha_N"/>
</dbReference>
<protein>
    <submittedName>
        <fullName evidence="4">FG-GAP repeat</fullName>
    </submittedName>
    <submittedName>
        <fullName evidence="2">VCBS repeat-containing protein</fullName>
    </submittedName>
</protein>
<dbReference type="STRING" id="483216.BACEGG_03200"/>
<reference evidence="4 5" key="1">
    <citation type="submission" date="2018-06" db="EMBL/GenBank/DDBJ databases">
        <authorList>
            <consortium name="Pathogen Informatics"/>
            <person name="Doyle S."/>
        </authorList>
    </citation>
    <scope>NUCLEOTIDE SEQUENCE [LARGE SCALE GENOMIC DNA]</scope>
    <source>
        <strain evidence="4 5">NCTC11155</strain>
    </source>
</reference>
<reference evidence="3 6" key="3">
    <citation type="journal article" date="2019" name="Science, e1252229">
        <title>Invertible promoters mediate bacterial phase variation, antibiotic resistance, and host adaptation in the gut.</title>
        <authorList>
            <person name="Jiang X."/>
            <person name="Hall A.B."/>
            <person name="Arthur T.D."/>
            <person name="Plichta D.R."/>
            <person name="Covington C.T."/>
            <person name="Poyet M."/>
            <person name="Crothers J."/>
            <person name="Moses P.L."/>
            <person name="Tolonen A.C."/>
            <person name="Vlamakis H."/>
            <person name="Alm E.J."/>
            <person name="Xavier R.J."/>
        </authorList>
    </citation>
    <scope>NUCLEOTIDE SEQUENCE [LARGE SCALE GENOMIC DNA]</scope>
    <source>
        <strain evidence="6">bj_0095</strain>
        <strain evidence="3">Bj_0095</strain>
    </source>
</reference>
<keyword evidence="1" id="KW-0732">Signal</keyword>
<dbReference type="EMBL" id="RCXL01000028">
    <property type="protein sequence ID" value="RYT70322.1"/>
    <property type="molecule type" value="Genomic_DNA"/>
</dbReference>